<gene>
    <name evidence="1" type="ORF">CASFOL_033894</name>
</gene>
<organism evidence="1 2">
    <name type="scientific">Castilleja foliolosa</name>
    <dbReference type="NCBI Taxonomy" id="1961234"/>
    <lineage>
        <taxon>Eukaryota</taxon>
        <taxon>Viridiplantae</taxon>
        <taxon>Streptophyta</taxon>
        <taxon>Embryophyta</taxon>
        <taxon>Tracheophyta</taxon>
        <taxon>Spermatophyta</taxon>
        <taxon>Magnoliopsida</taxon>
        <taxon>eudicotyledons</taxon>
        <taxon>Gunneridae</taxon>
        <taxon>Pentapetalae</taxon>
        <taxon>asterids</taxon>
        <taxon>lamiids</taxon>
        <taxon>Lamiales</taxon>
        <taxon>Orobanchaceae</taxon>
        <taxon>Pedicularideae</taxon>
        <taxon>Castillejinae</taxon>
        <taxon>Castilleja</taxon>
    </lineage>
</organism>
<proteinExistence type="predicted"/>
<protein>
    <submittedName>
        <fullName evidence="1">Uncharacterized protein</fullName>
    </submittedName>
</protein>
<evidence type="ECO:0000313" key="2">
    <source>
        <dbReference type="Proteomes" id="UP001632038"/>
    </source>
</evidence>
<keyword evidence="2" id="KW-1185">Reference proteome</keyword>
<name>A0ABD3BY91_9LAMI</name>
<dbReference type="Proteomes" id="UP001632038">
    <property type="component" value="Unassembled WGS sequence"/>
</dbReference>
<accession>A0ABD3BY91</accession>
<evidence type="ECO:0000313" key="1">
    <source>
        <dbReference type="EMBL" id="KAL3622483.1"/>
    </source>
</evidence>
<dbReference type="AlphaFoldDB" id="A0ABD3BY91"/>
<comment type="caution">
    <text evidence="1">The sequence shown here is derived from an EMBL/GenBank/DDBJ whole genome shotgun (WGS) entry which is preliminary data.</text>
</comment>
<reference evidence="2" key="1">
    <citation type="journal article" date="2024" name="IScience">
        <title>Strigolactones Initiate the Formation of Haustorium-like Structures in Castilleja.</title>
        <authorList>
            <person name="Buerger M."/>
            <person name="Peterson D."/>
            <person name="Chory J."/>
        </authorList>
    </citation>
    <scope>NUCLEOTIDE SEQUENCE [LARGE SCALE GENOMIC DNA]</scope>
</reference>
<sequence length="83" mass="9577">MDFDIDIKTDIDCDLERDSINKRRLPPCPVKTKRSGAGGRHLKSLKEQAIEKSKKPLRLFRKCNQKTTHDSHNCEKIKGVVYP</sequence>
<dbReference type="EMBL" id="JAVIJP010000060">
    <property type="protein sequence ID" value="KAL3622483.1"/>
    <property type="molecule type" value="Genomic_DNA"/>
</dbReference>